<dbReference type="PROSITE" id="PS51698">
    <property type="entry name" value="U_BOX"/>
    <property type="match status" value="1"/>
</dbReference>
<reference evidence="7" key="1">
    <citation type="journal article" date="2021" name="Proc. Natl. Acad. Sci. U.S.A.">
        <title>Three genomes in the algal genus Volvox reveal the fate of a haploid sex-determining region after a transition to homothallism.</title>
        <authorList>
            <person name="Yamamoto K."/>
            <person name="Hamaji T."/>
            <person name="Kawai-Toyooka H."/>
            <person name="Matsuzaki R."/>
            <person name="Takahashi F."/>
            <person name="Nishimura Y."/>
            <person name="Kawachi M."/>
            <person name="Noguchi H."/>
            <person name="Minakuchi Y."/>
            <person name="Umen J.G."/>
            <person name="Toyoda A."/>
            <person name="Nozaki H."/>
        </authorList>
    </citation>
    <scope>NUCLEOTIDE SEQUENCE</scope>
    <source>
        <strain evidence="7">NIES-3780</strain>
    </source>
</reference>
<keyword evidence="3" id="KW-0833">Ubl conjugation pathway</keyword>
<evidence type="ECO:0000313" key="8">
    <source>
        <dbReference type="Proteomes" id="UP000747399"/>
    </source>
</evidence>
<dbReference type="Proteomes" id="UP000747399">
    <property type="component" value="Unassembled WGS sequence"/>
</dbReference>
<dbReference type="InterPro" id="IPR011989">
    <property type="entry name" value="ARM-like"/>
</dbReference>
<comment type="caution">
    <text evidence="7">The sequence shown here is derived from an EMBL/GenBank/DDBJ whole genome shotgun (WGS) entry which is preliminary data.</text>
</comment>
<comment type="catalytic activity">
    <reaction evidence="1">
        <text>S-ubiquitinyl-[E2 ubiquitin-conjugating enzyme]-L-cysteine + [acceptor protein]-L-lysine = [E2 ubiquitin-conjugating enzyme]-L-cysteine + N(6)-ubiquitinyl-[acceptor protein]-L-lysine.</text>
        <dbReference type="EC" id="2.3.2.27"/>
    </reaction>
</comment>
<proteinExistence type="predicted"/>
<evidence type="ECO:0000256" key="5">
    <source>
        <dbReference type="SAM" id="Phobius"/>
    </source>
</evidence>
<dbReference type="InterPro" id="IPR013083">
    <property type="entry name" value="Znf_RING/FYVE/PHD"/>
</dbReference>
<name>A0A8J4BM46_9CHLO</name>
<dbReference type="GO" id="GO:0061630">
    <property type="term" value="F:ubiquitin protein ligase activity"/>
    <property type="evidence" value="ECO:0007669"/>
    <property type="project" value="UniProtKB-EC"/>
</dbReference>
<dbReference type="Gene3D" id="1.25.10.10">
    <property type="entry name" value="Leucine-rich Repeat Variant"/>
    <property type="match status" value="1"/>
</dbReference>
<evidence type="ECO:0000313" key="7">
    <source>
        <dbReference type="EMBL" id="GIL64420.1"/>
    </source>
</evidence>
<dbReference type="UniPathway" id="UPA00143"/>
<feature type="transmembrane region" description="Helical" evidence="5">
    <location>
        <begin position="36"/>
        <end position="58"/>
    </location>
</feature>
<dbReference type="AlphaFoldDB" id="A0A8J4BM46"/>
<feature type="domain" description="U-box" evidence="6">
    <location>
        <begin position="275"/>
        <end position="350"/>
    </location>
</feature>
<feature type="region of interest" description="Disordered" evidence="4">
    <location>
        <begin position="745"/>
        <end position="794"/>
    </location>
</feature>
<evidence type="ECO:0000259" key="6">
    <source>
        <dbReference type="PROSITE" id="PS51698"/>
    </source>
</evidence>
<sequence>MHVQRAPINLRIVEASTDMSPASQVSTSRRDLSDSLTTVCIAGSITAITLASASYLFYLRYQHGNREQLHDSNRTLCGDLSTGYCSGRPASQEQDNSRNATSSALQLHNDDSNADARDVVRGTIVLQHNTGQQPGVLAGRAAVGLRGLLGSFLGLWRVCAAPPAATAAQAGPNLVNQRGLAVRLATTPGAAVNFPDELGFGEGFAVENVPHHDGLAPGHQGLPAAHLPAAPNDFEVGWMAEPQEENVDEDLDDDEAVSGAGAVNWRDLLEEDELDVPDEFKDPISFSVMLDPVVLCATGQVYEYTSLRNWFQTGNRLCPKTNIEVLDVQVVRLPWLKARIHEWLTQHGRPTPPQRDPTECLARLHSSLAGWVHAIRNDTGEKRSTALADLYELLRQWEDSTVEPTEDDQVMAATAAGRPCSSAAYAAAMERLHRYVRGAVMDEAVWLLRHGNPYLQGVAASILAYCDSPGEVSWLAAVAAVPAVSLCMSQNRYTSQAATRLLYNLARGGQVARRVLVGAGAVTALIAVLATDRQEYGYCRDRAAATLALLIRDEDGKSLLLRYGLPHLVAMVRSGLDRWEQRDAATVLLKLELGPERLHALDLSPGRLVSYWCCSRAWLEGIVDDPTEGYLPAEKQARQAVQQLQAGTLTHEALAELIAEQDADLDLTNLDLTSDDPWAEYAHASEEAAIAWRLVEVNAQAHLTAAADRTLAERQAAEDRRRRDTVAAGLAAAVAMAVALRRGGDDEAAAPDELDLGGDPTDVDSDEEKDETVCDGGRGLYEDEQEGDVNDKESQGVVAQEDNDQYNTAGAAAGLAADAERKVEVGGELLEKGSQPAAVVAVEAAEAVNGEAGLGPGAFSRDPLID</sequence>
<keyword evidence="5" id="KW-0812">Transmembrane</keyword>
<dbReference type="PANTHER" id="PTHR23315">
    <property type="entry name" value="U BOX DOMAIN-CONTAINING"/>
    <property type="match status" value="1"/>
</dbReference>
<dbReference type="Gene3D" id="3.30.40.10">
    <property type="entry name" value="Zinc/RING finger domain, C3HC4 (zinc finger)"/>
    <property type="match status" value="1"/>
</dbReference>
<dbReference type="InterPro" id="IPR016024">
    <property type="entry name" value="ARM-type_fold"/>
</dbReference>
<feature type="region of interest" description="Disordered" evidence="4">
    <location>
        <begin position="88"/>
        <end position="112"/>
    </location>
</feature>
<feature type="compositionally biased region" description="Polar residues" evidence="4">
    <location>
        <begin position="89"/>
        <end position="106"/>
    </location>
</feature>
<dbReference type="SUPFAM" id="SSF57850">
    <property type="entry name" value="RING/U-box"/>
    <property type="match status" value="1"/>
</dbReference>
<dbReference type="GO" id="GO:0016567">
    <property type="term" value="P:protein ubiquitination"/>
    <property type="evidence" value="ECO:0007669"/>
    <property type="project" value="UniProtKB-UniPathway"/>
</dbReference>
<evidence type="ECO:0000256" key="4">
    <source>
        <dbReference type="SAM" id="MobiDB-lite"/>
    </source>
</evidence>
<dbReference type="SUPFAM" id="SSF48371">
    <property type="entry name" value="ARM repeat"/>
    <property type="match status" value="1"/>
</dbReference>
<keyword evidence="5" id="KW-1133">Transmembrane helix</keyword>
<gene>
    <name evidence="7" type="ORF">Vafri_18351</name>
</gene>
<dbReference type="Pfam" id="PF04564">
    <property type="entry name" value="U-box"/>
    <property type="match status" value="1"/>
</dbReference>
<dbReference type="SMART" id="SM00504">
    <property type="entry name" value="Ubox"/>
    <property type="match status" value="1"/>
</dbReference>
<evidence type="ECO:0000256" key="1">
    <source>
        <dbReference type="ARBA" id="ARBA00000900"/>
    </source>
</evidence>
<evidence type="ECO:0000256" key="2">
    <source>
        <dbReference type="ARBA" id="ARBA00012483"/>
    </source>
</evidence>
<dbReference type="PANTHER" id="PTHR23315:SF7">
    <property type="entry name" value="U-BOX DOMAIN-CONTAINING PROTEIN 4"/>
    <property type="match status" value="1"/>
</dbReference>
<accession>A0A8J4BM46</accession>
<evidence type="ECO:0000256" key="3">
    <source>
        <dbReference type="ARBA" id="ARBA00022786"/>
    </source>
</evidence>
<dbReference type="EMBL" id="BNCO01000066">
    <property type="protein sequence ID" value="GIL64420.1"/>
    <property type="molecule type" value="Genomic_DNA"/>
</dbReference>
<keyword evidence="5" id="KW-0472">Membrane</keyword>
<organism evidence="7 8">
    <name type="scientific">Volvox africanus</name>
    <dbReference type="NCBI Taxonomy" id="51714"/>
    <lineage>
        <taxon>Eukaryota</taxon>
        <taxon>Viridiplantae</taxon>
        <taxon>Chlorophyta</taxon>
        <taxon>core chlorophytes</taxon>
        <taxon>Chlorophyceae</taxon>
        <taxon>CS clade</taxon>
        <taxon>Chlamydomonadales</taxon>
        <taxon>Volvocaceae</taxon>
        <taxon>Volvox</taxon>
    </lineage>
</organism>
<feature type="compositionally biased region" description="Acidic residues" evidence="4">
    <location>
        <begin position="746"/>
        <end position="770"/>
    </location>
</feature>
<keyword evidence="8" id="KW-1185">Reference proteome</keyword>
<dbReference type="EC" id="2.3.2.27" evidence="2"/>
<dbReference type="InterPro" id="IPR003613">
    <property type="entry name" value="Ubox_domain"/>
</dbReference>
<protein>
    <recommendedName>
        <fullName evidence="2">RING-type E3 ubiquitin transferase</fullName>
        <ecNumber evidence="2">2.3.2.27</ecNumber>
    </recommendedName>
</protein>